<keyword evidence="1 3" id="KW-0547">Nucleotide-binding</keyword>
<dbReference type="STRING" id="264201.pc0010"/>
<keyword evidence="3" id="KW-0540">Nuclease</keyword>
<keyword evidence="6" id="KW-1185">Reference proteome</keyword>
<protein>
    <recommendedName>
        <fullName evidence="3">RecBCD enzyme subunit RecD</fullName>
        <ecNumber evidence="3">5.6.2.3</ecNumber>
    </recommendedName>
    <alternativeName>
        <fullName evidence="3">DNA 5'-3' helicase subunit RecD</fullName>
    </alternativeName>
    <alternativeName>
        <fullName evidence="3">Exonuclease V subunit RecD</fullName>
        <shortName evidence="3">ExoV subunit RecD</shortName>
    </alternativeName>
    <alternativeName>
        <fullName evidence="3">Helicase/nuclease RecBCD subunit RecD</fullName>
    </alternativeName>
</protein>
<dbReference type="InterPro" id="IPR027785">
    <property type="entry name" value="UvrD-like_helicase_C"/>
</dbReference>
<dbReference type="OrthoDB" id="9803432at2"/>
<keyword evidence="3" id="KW-0347">Helicase</keyword>
<dbReference type="GO" id="GO:0009338">
    <property type="term" value="C:exodeoxyribonuclease V complex"/>
    <property type="evidence" value="ECO:0007669"/>
    <property type="project" value="InterPro"/>
</dbReference>
<gene>
    <name evidence="3" type="primary">recD</name>
    <name evidence="5" type="ORF">PC_RS00045</name>
</gene>
<keyword evidence="3" id="KW-0234">DNA repair</keyword>
<dbReference type="PANTHER" id="PTHR43788:SF6">
    <property type="entry name" value="DNA HELICASE B"/>
    <property type="match status" value="1"/>
</dbReference>
<dbReference type="GO" id="GO:0017116">
    <property type="term" value="F:single-stranded DNA helicase activity"/>
    <property type="evidence" value="ECO:0007669"/>
    <property type="project" value="TreeGrafter"/>
</dbReference>
<dbReference type="Pfam" id="PF13538">
    <property type="entry name" value="UvrD_C_2"/>
    <property type="match status" value="1"/>
</dbReference>
<name>A0A2P9H970_PARUW</name>
<keyword evidence="3" id="KW-0269">Exonuclease</keyword>
<keyword evidence="2 3" id="KW-0067">ATP-binding</keyword>
<dbReference type="PANTHER" id="PTHR43788">
    <property type="entry name" value="DNA2/NAM7 HELICASE FAMILY MEMBER"/>
    <property type="match status" value="1"/>
</dbReference>
<comment type="catalytic activity">
    <reaction evidence="3">
        <text>ATP + H2O = ADP + phosphate + H(+)</text>
        <dbReference type="Rhea" id="RHEA:13065"/>
        <dbReference type="ChEBI" id="CHEBI:15377"/>
        <dbReference type="ChEBI" id="CHEBI:15378"/>
        <dbReference type="ChEBI" id="CHEBI:30616"/>
        <dbReference type="ChEBI" id="CHEBI:43474"/>
        <dbReference type="ChEBI" id="CHEBI:456216"/>
        <dbReference type="EC" id="5.6.2.3"/>
    </reaction>
</comment>
<dbReference type="GO" id="GO:0005524">
    <property type="term" value="F:ATP binding"/>
    <property type="evidence" value="ECO:0007669"/>
    <property type="project" value="UniProtKB-UniRule"/>
</dbReference>
<dbReference type="EMBL" id="BX908798">
    <property type="protein sequence ID" value="SPJ31551.1"/>
    <property type="molecule type" value="Genomic_DNA"/>
</dbReference>
<dbReference type="NCBIfam" id="TIGR01447">
    <property type="entry name" value="recD"/>
    <property type="match status" value="1"/>
</dbReference>
<sequence length="619" mass="70026">MERGFAKQNFLESYKLAPWLGTKRAQDLPNWPLVNQLLSKNQLSYLNYLLTLEIIKDQWINQNLVLFICHLLMAAQEGHLCVEIRNQTLFPTVKQLWTNEAAAPLSNEELENLTHSILQGSQNIPVNFVTAMDSLENSVYPNTPICMHKGNFYLQKHWVLETVFLKNLNKHLQTSPTLELNRVVLEQHLNECVLKKKLLLEQAQAILTGCLSSLSLITGGPGTGKTFTAGRFIQIYWDSLKECQKKNCQIALAAPTGKAAANLQKSLSLVTAQLKDFPPLKAKTLHQLLGINNRSRNESGIRLAADLIIVDESSMIDVKMMAYLFEALKKGSRLILLGDQHQLPSVEAGSLFADLTKLKTKIPCTELKVCLRTELSSIVSLAHYINQGKGQETLSMLNETQIAGISRLNLSPDRREAQKEFVQHVMNHFPLSIKVHDNQKILELFNTIRILSPMRKGYFGVDSINQLIWNHVSQIKLSPGWLAIPIIIVTNDYKQNLFNGETGVLIRKLPLKSITSEDYALFPSKDEGENMRCLPACLLPKYELAYCLSVHKSQGSEFERVILMLPEGSECFGREVFYTGVTRARKHIEVWGTDFTIEKTISQQSFRLSGIQTRLEKFI</sequence>
<comment type="function">
    <text evidence="3">A helicase/nuclease that prepares dsDNA breaks (DSB) for recombinational DNA repair. Binds to DSBs and unwinds DNA via a highly rapid and processive ATP-dependent bidirectional helicase activity. Unwinds dsDNA until it encounters a Chi (crossover hotspot instigator) sequence from the 3' direction. Cuts ssDNA a few nucleotides 3' to the Chi site. The properties and activities of the enzyme are changed at Chi. The Chi-altered holoenzyme produces a long 3'-ssDNA overhang and facilitates RecA-binding to the ssDNA for homologous DNA recombination and repair. Holoenzyme degrades any linearized DNA that is unable to undergo homologous recombination. In the holoenzyme this subunit has ssDNA-dependent ATPase and 5'-3' helicase activity. When added to pre-assembled RecBC greatly stimulates nuclease activity and augments holoenzyme processivity. Negatively regulates the RecA-loading ability of RecBCD.</text>
</comment>
<dbReference type="GO" id="GO:0000724">
    <property type="term" value="P:double-strand break repair via homologous recombination"/>
    <property type="evidence" value="ECO:0007669"/>
    <property type="project" value="UniProtKB-UniRule"/>
</dbReference>
<dbReference type="Proteomes" id="UP000000529">
    <property type="component" value="Chromosome"/>
</dbReference>
<comment type="miscellaneous">
    <text evidence="3">In the RecBCD complex, RecB has a slow 3'-5' helicase, an exonuclease activity and loads RecA onto ssDNA, RecD has a fast 5'-3' helicase activity, while RecC stimulates the ATPase and processivity of the RecB helicase and contributes to recognition of the Chi site.</text>
</comment>
<proteinExistence type="inferred from homology"/>
<dbReference type="GO" id="GO:0003677">
    <property type="term" value="F:DNA binding"/>
    <property type="evidence" value="ECO:0007669"/>
    <property type="project" value="UniProtKB-UniRule"/>
</dbReference>
<keyword evidence="3" id="KW-0227">DNA damage</keyword>
<evidence type="ECO:0000256" key="2">
    <source>
        <dbReference type="ARBA" id="ARBA00022840"/>
    </source>
</evidence>
<comment type="subunit">
    <text evidence="3">Heterotrimer of RecB, RecC and RecD. All subunits contribute to DNA-binding.</text>
</comment>
<evidence type="ECO:0000313" key="6">
    <source>
        <dbReference type="Proteomes" id="UP000000529"/>
    </source>
</evidence>
<keyword evidence="3" id="KW-0413">Isomerase</keyword>
<dbReference type="KEGG" id="pcu:PC_RS00045"/>
<dbReference type="AlphaFoldDB" id="A0A2P9H970"/>
<dbReference type="SUPFAM" id="SSF52540">
    <property type="entry name" value="P-loop containing nucleoside triphosphate hydrolases"/>
    <property type="match status" value="1"/>
</dbReference>
<evidence type="ECO:0000313" key="5">
    <source>
        <dbReference type="EMBL" id="SPJ31551.1"/>
    </source>
</evidence>
<dbReference type="CDD" id="cd17933">
    <property type="entry name" value="DEXSc_RecD-like"/>
    <property type="match status" value="1"/>
</dbReference>
<dbReference type="Gene3D" id="2.30.30.940">
    <property type="match status" value="1"/>
</dbReference>
<evidence type="ECO:0000256" key="1">
    <source>
        <dbReference type="ARBA" id="ARBA00022741"/>
    </source>
</evidence>
<dbReference type="HAMAP" id="MF_01487">
    <property type="entry name" value="RecD"/>
    <property type="match status" value="1"/>
</dbReference>
<dbReference type="EC" id="5.6.2.3" evidence="3"/>
<dbReference type="Gene3D" id="3.40.50.300">
    <property type="entry name" value="P-loop containing nucleotide triphosphate hydrolases"/>
    <property type="match status" value="2"/>
</dbReference>
<comment type="similarity">
    <text evidence="3">Belongs to the RecD family.</text>
</comment>
<evidence type="ECO:0000256" key="3">
    <source>
        <dbReference type="HAMAP-Rule" id="MF_01487"/>
    </source>
</evidence>
<dbReference type="InterPro" id="IPR050534">
    <property type="entry name" value="Coronavir_polyprotein_1ab"/>
</dbReference>
<keyword evidence="3" id="KW-0238">DNA-binding</keyword>
<organism evidence="5 6">
    <name type="scientific">Protochlamydia amoebophila (strain UWE25)</name>
    <dbReference type="NCBI Taxonomy" id="264201"/>
    <lineage>
        <taxon>Bacteria</taxon>
        <taxon>Pseudomonadati</taxon>
        <taxon>Chlamydiota</taxon>
        <taxon>Chlamydiia</taxon>
        <taxon>Parachlamydiales</taxon>
        <taxon>Parachlamydiaceae</taxon>
        <taxon>Candidatus Protochlamydia</taxon>
    </lineage>
</organism>
<evidence type="ECO:0000259" key="4">
    <source>
        <dbReference type="Pfam" id="PF13538"/>
    </source>
</evidence>
<accession>A0A2P9H970</accession>
<dbReference type="GO" id="GO:0008854">
    <property type="term" value="F:exodeoxyribonuclease V activity"/>
    <property type="evidence" value="ECO:0007669"/>
    <property type="project" value="InterPro"/>
</dbReference>
<dbReference type="CDD" id="cd18809">
    <property type="entry name" value="SF1_C_RecD"/>
    <property type="match status" value="1"/>
</dbReference>
<dbReference type="RefSeq" id="WP_052278613.1">
    <property type="nucleotide sequence ID" value="NC_005861.2"/>
</dbReference>
<dbReference type="Pfam" id="PF13604">
    <property type="entry name" value="AAA_30"/>
    <property type="match status" value="1"/>
</dbReference>
<dbReference type="InterPro" id="IPR006344">
    <property type="entry name" value="RecD"/>
</dbReference>
<reference evidence="5 6" key="1">
    <citation type="journal article" date="2004" name="Science">
        <title>Illuminating the evolutionary history of chlamydiae.</title>
        <authorList>
            <person name="Horn M."/>
            <person name="Collingro A."/>
            <person name="Schmitz-Esser S."/>
            <person name="Beier C.L."/>
            <person name="Purkhold U."/>
            <person name="Fartmann B."/>
            <person name="Brandt P."/>
            <person name="Nyakatura G.J."/>
            <person name="Droege M."/>
            <person name="Frishman D."/>
            <person name="Rattei T."/>
            <person name="Mewes H."/>
            <person name="Wagner M."/>
        </authorList>
    </citation>
    <scope>NUCLEOTIDE SEQUENCE [LARGE SCALE GENOMIC DNA]</scope>
    <source>
        <strain evidence="5 6">UWE25</strain>
    </source>
</reference>
<keyword evidence="3" id="KW-0378">Hydrolase</keyword>
<feature type="binding site" evidence="3">
    <location>
        <begin position="219"/>
        <end position="226"/>
    </location>
    <ligand>
        <name>ATP</name>
        <dbReference type="ChEBI" id="CHEBI:30616"/>
    </ligand>
</feature>
<dbReference type="InterPro" id="IPR027417">
    <property type="entry name" value="P-loop_NTPase"/>
</dbReference>
<feature type="domain" description="UvrD-like helicase C-terminal" evidence="4">
    <location>
        <begin position="544"/>
        <end position="587"/>
    </location>
</feature>
<dbReference type="GO" id="GO:0043139">
    <property type="term" value="F:5'-3' DNA helicase activity"/>
    <property type="evidence" value="ECO:0007669"/>
    <property type="project" value="UniProtKB-UniRule"/>
</dbReference>